<dbReference type="AlphaFoldDB" id="A0A0B3XTV0"/>
<dbReference type="OrthoDB" id="5761885at2"/>
<proteinExistence type="predicted"/>
<dbReference type="InterPro" id="IPR012349">
    <property type="entry name" value="Split_barrel_FMN-bd"/>
</dbReference>
<protein>
    <recommendedName>
        <fullName evidence="8">Flagellar brake protein</fullName>
    </recommendedName>
</protein>
<dbReference type="SUPFAM" id="SSF141371">
    <property type="entry name" value="PilZ domain-like"/>
    <property type="match status" value="2"/>
</dbReference>
<name>A0A0B3XTV0_9ALTE</name>
<evidence type="ECO:0000259" key="4">
    <source>
        <dbReference type="Pfam" id="PF07238"/>
    </source>
</evidence>
<evidence type="ECO:0000313" key="6">
    <source>
        <dbReference type="EMBL" id="KHT52404.1"/>
    </source>
</evidence>
<evidence type="ECO:0008006" key="8">
    <source>
        <dbReference type="Google" id="ProtNLM"/>
    </source>
</evidence>
<sequence>MAEKIQSNVLSEDNLESLRTLVPGDTVDLQIAMPAAPKRVKTDYIGMLIDECLLFHIPTSAKWITVRDALTVGNEVVVRSVLEGDTGQVIAFKVKVLKLLSKPSGLLITTFPKRIESIGLRAVKRAQLGISVTLEADVYPDDENVTGIIIDLSEKGCKVALQIKPNWPVMIDEAEVKLNYSLDGKEVALSAKVKNHKLDNDVVYYGLAFTCEEKWIKKLLSRHTLLT</sequence>
<evidence type="ECO:0000256" key="2">
    <source>
        <dbReference type="ARBA" id="ARBA00022741"/>
    </source>
</evidence>
<dbReference type="InterPro" id="IPR009875">
    <property type="entry name" value="PilZ_domain"/>
</dbReference>
<dbReference type="InterPro" id="IPR009926">
    <property type="entry name" value="T3SS_YcgR_PilZN"/>
</dbReference>
<evidence type="ECO:0000256" key="3">
    <source>
        <dbReference type="ARBA" id="ARBA00023143"/>
    </source>
</evidence>
<evidence type="ECO:0000313" key="7">
    <source>
        <dbReference type="Proteomes" id="UP000031197"/>
    </source>
</evidence>
<keyword evidence="7" id="KW-1185">Reference proteome</keyword>
<reference evidence="6 7" key="1">
    <citation type="submission" date="2014-12" db="EMBL/GenBank/DDBJ databases">
        <title>Genome sequencing of Alteromonas marina AD001.</title>
        <authorList>
            <person name="Adrian T.G.S."/>
            <person name="Chan K.G."/>
        </authorList>
    </citation>
    <scope>NUCLEOTIDE SEQUENCE [LARGE SCALE GENOMIC DNA]</scope>
    <source>
        <strain evidence="6 7">AD001</strain>
    </source>
</reference>
<comment type="caution">
    <text evidence="6">The sequence shown here is derived from an EMBL/GenBank/DDBJ whole genome shotgun (WGS) entry which is preliminary data.</text>
</comment>
<dbReference type="Pfam" id="PF12945">
    <property type="entry name" value="PilZNR"/>
    <property type="match status" value="1"/>
</dbReference>
<dbReference type="Gene3D" id="2.30.110.10">
    <property type="entry name" value="Electron Transport, Fmn-binding Protein, Chain A"/>
    <property type="match status" value="1"/>
</dbReference>
<dbReference type="GO" id="GO:0035438">
    <property type="term" value="F:cyclic-di-GMP binding"/>
    <property type="evidence" value="ECO:0007669"/>
    <property type="project" value="InterPro"/>
</dbReference>
<organism evidence="6 7">
    <name type="scientific">Alteromonas marina</name>
    <dbReference type="NCBI Taxonomy" id="203795"/>
    <lineage>
        <taxon>Bacteria</taxon>
        <taxon>Pseudomonadati</taxon>
        <taxon>Pseudomonadota</taxon>
        <taxon>Gammaproteobacteria</taxon>
        <taxon>Alteromonadales</taxon>
        <taxon>Alteromonadaceae</taxon>
        <taxon>Alteromonas/Salinimonas group</taxon>
        <taxon>Alteromonas</taxon>
    </lineage>
</organism>
<keyword evidence="1" id="KW-0973">c-di-GMP</keyword>
<dbReference type="Gene3D" id="2.40.10.220">
    <property type="entry name" value="predicted glycosyltransferase like domains"/>
    <property type="match status" value="1"/>
</dbReference>
<dbReference type="Proteomes" id="UP000031197">
    <property type="component" value="Unassembled WGS sequence"/>
</dbReference>
<keyword evidence="2" id="KW-0547">Nucleotide-binding</keyword>
<gene>
    <name evidence="6" type="ORF">RJ41_10550</name>
</gene>
<evidence type="ECO:0000259" key="5">
    <source>
        <dbReference type="Pfam" id="PF12945"/>
    </source>
</evidence>
<dbReference type="EMBL" id="JWLW01000017">
    <property type="protein sequence ID" value="KHT52404.1"/>
    <property type="molecule type" value="Genomic_DNA"/>
</dbReference>
<accession>A0A0B3XTV0</accession>
<feature type="domain" description="PilZ" evidence="4">
    <location>
        <begin position="124"/>
        <end position="210"/>
    </location>
</feature>
<feature type="domain" description="Type III secretion system flagellar brake protein YcgR PilZN" evidence="5">
    <location>
        <begin position="23"/>
        <end position="112"/>
    </location>
</feature>
<dbReference type="Pfam" id="PF07238">
    <property type="entry name" value="PilZ"/>
    <property type="match status" value="1"/>
</dbReference>
<keyword evidence="3" id="KW-0975">Bacterial flagellum</keyword>
<dbReference type="RefSeq" id="WP_039220318.1">
    <property type="nucleotide sequence ID" value="NZ_JWLW01000017.1"/>
</dbReference>
<evidence type="ECO:0000256" key="1">
    <source>
        <dbReference type="ARBA" id="ARBA00022636"/>
    </source>
</evidence>